<dbReference type="STRING" id="1047168.A0A0F4GYX0"/>
<feature type="region of interest" description="Disordered" evidence="1">
    <location>
        <begin position="24"/>
        <end position="61"/>
    </location>
</feature>
<dbReference type="Proteomes" id="UP000033647">
    <property type="component" value="Unassembled WGS sequence"/>
</dbReference>
<feature type="signal peptide" evidence="2">
    <location>
        <begin position="1"/>
        <end position="21"/>
    </location>
</feature>
<keyword evidence="2" id="KW-0732">Signal</keyword>
<name>A0A0F4GYX0_9PEZI</name>
<proteinExistence type="predicted"/>
<evidence type="ECO:0000259" key="3">
    <source>
        <dbReference type="Pfam" id="PF14856"/>
    </source>
</evidence>
<dbReference type="InterPro" id="IPR029226">
    <property type="entry name" value="Ecp2-like"/>
</dbReference>
<dbReference type="EMBL" id="LAFY01000070">
    <property type="protein sequence ID" value="KJY02238.1"/>
    <property type="molecule type" value="Genomic_DNA"/>
</dbReference>
<dbReference type="OrthoDB" id="73875at2759"/>
<protein>
    <recommendedName>
        <fullName evidence="3">Ecp2 effector protein-like domain-containing protein</fullName>
    </recommendedName>
</protein>
<feature type="compositionally biased region" description="Polar residues" evidence="1">
    <location>
        <begin position="36"/>
        <end position="48"/>
    </location>
</feature>
<evidence type="ECO:0000313" key="4">
    <source>
        <dbReference type="EMBL" id="KJY02238.1"/>
    </source>
</evidence>
<comment type="caution">
    <text evidence="4">The sequence shown here is derived from an EMBL/GenBank/DDBJ whole genome shotgun (WGS) entry which is preliminary data.</text>
</comment>
<feature type="chain" id="PRO_5002468973" description="Ecp2 effector protein-like domain-containing protein" evidence="2">
    <location>
        <begin position="22"/>
        <end position="170"/>
    </location>
</feature>
<keyword evidence="5" id="KW-1185">Reference proteome</keyword>
<feature type="domain" description="Ecp2 effector protein-like" evidence="3">
    <location>
        <begin position="46"/>
        <end position="130"/>
    </location>
</feature>
<reference evidence="4 5" key="1">
    <citation type="submission" date="2015-03" db="EMBL/GenBank/DDBJ databases">
        <title>RNA-seq based gene annotation and comparative genomics of four Zymoseptoria species reveal species-specific pathogenicity related genes and transposable element activity.</title>
        <authorList>
            <person name="Grandaubert J."/>
            <person name="Bhattacharyya A."/>
            <person name="Stukenbrock E.H."/>
        </authorList>
    </citation>
    <scope>NUCLEOTIDE SEQUENCE [LARGE SCALE GENOMIC DNA]</scope>
    <source>
        <strain evidence="4 5">Zb18110</strain>
    </source>
</reference>
<organism evidence="4 5">
    <name type="scientific">Zymoseptoria brevis</name>
    <dbReference type="NCBI Taxonomy" id="1047168"/>
    <lineage>
        <taxon>Eukaryota</taxon>
        <taxon>Fungi</taxon>
        <taxon>Dikarya</taxon>
        <taxon>Ascomycota</taxon>
        <taxon>Pezizomycotina</taxon>
        <taxon>Dothideomycetes</taxon>
        <taxon>Dothideomycetidae</taxon>
        <taxon>Mycosphaerellales</taxon>
        <taxon>Mycosphaerellaceae</taxon>
        <taxon>Zymoseptoria</taxon>
    </lineage>
</organism>
<gene>
    <name evidence="4" type="ORF">TI39_contig73g00009</name>
</gene>
<evidence type="ECO:0000256" key="1">
    <source>
        <dbReference type="SAM" id="MobiDB-lite"/>
    </source>
</evidence>
<evidence type="ECO:0000313" key="5">
    <source>
        <dbReference type="Proteomes" id="UP000033647"/>
    </source>
</evidence>
<dbReference type="AlphaFoldDB" id="A0A0F4GYX0"/>
<evidence type="ECO:0000256" key="2">
    <source>
        <dbReference type="SAM" id="SignalP"/>
    </source>
</evidence>
<dbReference type="Pfam" id="PF14856">
    <property type="entry name" value="Hce2"/>
    <property type="match status" value="1"/>
</dbReference>
<sequence>MHFTQITALVALFSASAMGVALPDDGGDAPKGQAPHTGSDTGRNNCGPSTIDPATGNGPKPDYNDCHTLAQSIGRADKSYRIRGDKGPRQIGYFGTCQFTATVQKPQQAWLGCNDVEDLIGSSLQQWDKFPNGCSGTIFTGNGGEVPCDNVKGGGPVTVYWTLSYYHKGN</sequence>
<accession>A0A0F4GYX0</accession>